<dbReference type="Proteomes" id="UP000216446">
    <property type="component" value="Unassembled WGS sequence"/>
</dbReference>
<evidence type="ECO:0000313" key="1">
    <source>
        <dbReference type="EMBL" id="OZC03635.1"/>
    </source>
</evidence>
<keyword evidence="2" id="KW-1185">Reference proteome</keyword>
<accession>A0A259U0T7</accession>
<dbReference type="AlphaFoldDB" id="A0A259U0T7"/>
<dbReference type="InParanoid" id="A0A259U0T7"/>
<evidence type="ECO:0000313" key="2">
    <source>
        <dbReference type="Proteomes" id="UP000216446"/>
    </source>
</evidence>
<organism evidence="1 2">
    <name type="scientific">Rubricoccus marinus</name>
    <dbReference type="NCBI Taxonomy" id="716817"/>
    <lineage>
        <taxon>Bacteria</taxon>
        <taxon>Pseudomonadati</taxon>
        <taxon>Rhodothermota</taxon>
        <taxon>Rhodothermia</taxon>
        <taxon>Rhodothermales</taxon>
        <taxon>Rubricoccaceae</taxon>
        <taxon>Rubricoccus</taxon>
    </lineage>
</organism>
<name>A0A259U0T7_9BACT</name>
<dbReference type="EMBL" id="MQWB01000001">
    <property type="protein sequence ID" value="OZC03635.1"/>
    <property type="molecule type" value="Genomic_DNA"/>
</dbReference>
<reference evidence="1 2" key="1">
    <citation type="submission" date="2016-11" db="EMBL/GenBank/DDBJ databases">
        <title>Study of marine rhodopsin-containing bacteria.</title>
        <authorList>
            <person name="Yoshizawa S."/>
            <person name="Kumagai Y."/>
            <person name="Kogure K."/>
        </authorList>
    </citation>
    <scope>NUCLEOTIDE SEQUENCE [LARGE SCALE GENOMIC DNA]</scope>
    <source>
        <strain evidence="1 2">SG-29</strain>
    </source>
</reference>
<dbReference type="RefSeq" id="WP_094549219.1">
    <property type="nucleotide sequence ID" value="NZ_MQWB01000001.1"/>
</dbReference>
<dbReference type="OrthoDB" id="1524866at2"/>
<sequence length="105" mass="11063">MIDVSALRPDSTSAADFVLGVLAASSEAPFGTLGWPEINRLAARWLRPTGEGADTTRVGHALVLEMAAEGLVEAETTTAADGSEMVERVVHPRFFGVEAARRLAA</sequence>
<comment type="caution">
    <text evidence="1">The sequence shown here is derived from an EMBL/GenBank/DDBJ whole genome shotgun (WGS) entry which is preliminary data.</text>
</comment>
<protein>
    <submittedName>
        <fullName evidence="1">Uncharacterized protein</fullName>
    </submittedName>
</protein>
<proteinExistence type="predicted"/>
<gene>
    <name evidence="1" type="ORF">BSZ36_11960</name>
</gene>